<evidence type="ECO:0000256" key="14">
    <source>
        <dbReference type="ARBA" id="ARBA00023136"/>
    </source>
</evidence>
<comment type="catalytic activity">
    <reaction evidence="19">
        <text>L-seryl-[protein] + ATP = O-phospho-L-seryl-[protein] + ADP + H(+)</text>
        <dbReference type="Rhea" id="RHEA:17989"/>
        <dbReference type="Rhea" id="RHEA-COMP:9863"/>
        <dbReference type="Rhea" id="RHEA-COMP:11604"/>
        <dbReference type="ChEBI" id="CHEBI:15378"/>
        <dbReference type="ChEBI" id="CHEBI:29999"/>
        <dbReference type="ChEBI" id="CHEBI:30616"/>
        <dbReference type="ChEBI" id="CHEBI:83421"/>
        <dbReference type="ChEBI" id="CHEBI:456216"/>
        <dbReference type="EC" id="2.7.11.1"/>
    </reaction>
</comment>
<dbReference type="InterPro" id="IPR001245">
    <property type="entry name" value="Ser-Thr/Tyr_kinase_cat_dom"/>
</dbReference>
<dbReference type="InterPro" id="IPR011009">
    <property type="entry name" value="Kinase-like_dom_sf"/>
</dbReference>
<feature type="transmembrane region" description="Helical" evidence="22">
    <location>
        <begin position="665"/>
        <end position="686"/>
    </location>
</feature>
<keyword evidence="5" id="KW-0597">Phosphoprotein</keyword>
<dbReference type="PANTHER" id="PTHR27002:SF1102">
    <property type="entry name" value="NON-SPECIFIC SERINE_THREONINE PROTEIN KINASE"/>
    <property type="match status" value="1"/>
</dbReference>
<comment type="subcellular location">
    <subcellularLocation>
        <location evidence="1">Cell membrane</location>
        <topology evidence="1">Single-pass type I membrane protein</topology>
    </subcellularLocation>
</comment>
<dbReference type="InterPro" id="IPR000742">
    <property type="entry name" value="EGF"/>
</dbReference>
<evidence type="ECO:0000256" key="4">
    <source>
        <dbReference type="ARBA" id="ARBA00022527"/>
    </source>
</evidence>
<dbReference type="PROSITE" id="PS50948">
    <property type="entry name" value="PAN"/>
    <property type="match status" value="2"/>
</dbReference>
<dbReference type="InterPro" id="IPR025287">
    <property type="entry name" value="WAK_GUB"/>
</dbReference>
<feature type="domain" description="Apple" evidence="26">
    <location>
        <begin position="1357"/>
        <end position="1442"/>
    </location>
</feature>
<dbReference type="GO" id="GO:0030246">
    <property type="term" value="F:carbohydrate binding"/>
    <property type="evidence" value="ECO:0007669"/>
    <property type="project" value="UniProtKB-KW"/>
</dbReference>
<evidence type="ECO:0000313" key="27">
    <source>
        <dbReference type="EMBL" id="KAA3482683.1"/>
    </source>
</evidence>
<dbReference type="PANTHER" id="PTHR27002">
    <property type="entry name" value="RECEPTOR-LIKE SERINE/THREONINE-PROTEIN KINASE SD1-8"/>
    <property type="match status" value="1"/>
</dbReference>
<keyword evidence="20" id="KW-0245">EGF-like domain</keyword>
<dbReference type="EMBL" id="SMMG02000002">
    <property type="protein sequence ID" value="KAA3482683.1"/>
    <property type="molecule type" value="Genomic_DNA"/>
</dbReference>
<name>A0A5B6WMP3_9ROSI</name>
<dbReference type="CDD" id="cd00028">
    <property type="entry name" value="B_lectin"/>
    <property type="match status" value="2"/>
</dbReference>
<evidence type="ECO:0000256" key="12">
    <source>
        <dbReference type="ARBA" id="ARBA00022840"/>
    </source>
</evidence>
<dbReference type="GO" id="GO:0005886">
    <property type="term" value="C:plasma membrane"/>
    <property type="evidence" value="ECO:0007669"/>
    <property type="project" value="UniProtKB-SubCell"/>
</dbReference>
<dbReference type="Gene3D" id="3.30.200.20">
    <property type="entry name" value="Phosphorylase Kinase, domain 1"/>
    <property type="match status" value="2"/>
</dbReference>
<dbReference type="InterPro" id="IPR036426">
    <property type="entry name" value="Bulb-type_lectin_dom_sf"/>
</dbReference>
<evidence type="ECO:0000259" key="26">
    <source>
        <dbReference type="PROSITE" id="PS50948"/>
    </source>
</evidence>
<keyword evidence="8" id="KW-0732">Signal</keyword>
<keyword evidence="15" id="KW-1015">Disulfide bond</keyword>
<dbReference type="Pfam" id="PF08276">
    <property type="entry name" value="PAN_2"/>
    <property type="match status" value="2"/>
</dbReference>
<keyword evidence="4" id="KW-0723">Serine/threonine-protein kinase</keyword>
<organism evidence="27 28">
    <name type="scientific">Gossypium australe</name>
    <dbReference type="NCBI Taxonomy" id="47621"/>
    <lineage>
        <taxon>Eukaryota</taxon>
        <taxon>Viridiplantae</taxon>
        <taxon>Streptophyta</taxon>
        <taxon>Embryophyta</taxon>
        <taxon>Tracheophyta</taxon>
        <taxon>Spermatophyta</taxon>
        <taxon>Magnoliopsida</taxon>
        <taxon>eudicotyledons</taxon>
        <taxon>Gunneridae</taxon>
        <taxon>Pentapetalae</taxon>
        <taxon>rosids</taxon>
        <taxon>malvids</taxon>
        <taxon>Malvales</taxon>
        <taxon>Malvaceae</taxon>
        <taxon>Malvoideae</taxon>
        <taxon>Gossypium</taxon>
    </lineage>
</organism>
<keyword evidence="17" id="KW-0325">Glycoprotein</keyword>
<dbReference type="Gene3D" id="1.10.510.10">
    <property type="entry name" value="Transferase(Phosphotransferase) domain 1"/>
    <property type="match status" value="2"/>
</dbReference>
<keyword evidence="13 22" id="KW-1133">Transmembrane helix</keyword>
<evidence type="ECO:0000259" key="25">
    <source>
        <dbReference type="PROSITE" id="PS50927"/>
    </source>
</evidence>
<dbReference type="PROSITE" id="PS50026">
    <property type="entry name" value="EGF_3"/>
    <property type="match status" value="1"/>
</dbReference>
<feature type="domain" description="Bulb-type lectin" evidence="25">
    <location>
        <begin position="55"/>
        <end position="180"/>
    </location>
</feature>
<dbReference type="EC" id="2.7.11.1" evidence="2"/>
<dbReference type="SUPFAM" id="SSF56112">
    <property type="entry name" value="Protein kinase-like (PK-like)"/>
    <property type="match status" value="2"/>
</dbReference>
<evidence type="ECO:0000259" key="24">
    <source>
        <dbReference type="PROSITE" id="PS50026"/>
    </source>
</evidence>
<reference evidence="28" key="1">
    <citation type="journal article" date="2019" name="Plant Biotechnol. J.">
        <title>Genome sequencing of the Australian wild diploid species Gossypium australe highlights disease resistance and delayed gland morphogenesis.</title>
        <authorList>
            <person name="Cai Y."/>
            <person name="Cai X."/>
            <person name="Wang Q."/>
            <person name="Wang P."/>
            <person name="Zhang Y."/>
            <person name="Cai C."/>
            <person name="Xu Y."/>
            <person name="Wang K."/>
            <person name="Zhou Z."/>
            <person name="Wang C."/>
            <person name="Geng S."/>
            <person name="Li B."/>
            <person name="Dong Q."/>
            <person name="Hou Y."/>
            <person name="Wang H."/>
            <person name="Ai P."/>
            <person name="Liu Z."/>
            <person name="Yi F."/>
            <person name="Sun M."/>
            <person name="An G."/>
            <person name="Cheng J."/>
            <person name="Zhang Y."/>
            <person name="Shi Q."/>
            <person name="Xie Y."/>
            <person name="Shi X."/>
            <person name="Chang Y."/>
            <person name="Huang F."/>
            <person name="Chen Y."/>
            <person name="Hong S."/>
            <person name="Mi L."/>
            <person name="Sun Q."/>
            <person name="Zhang L."/>
            <person name="Zhou B."/>
            <person name="Peng R."/>
            <person name="Zhang X."/>
            <person name="Liu F."/>
        </authorList>
    </citation>
    <scope>NUCLEOTIDE SEQUENCE [LARGE SCALE GENOMIC DNA]</scope>
    <source>
        <strain evidence="28">cv. PA1801</strain>
    </source>
</reference>
<accession>A0A5B6WMP3</accession>
<dbReference type="SMART" id="SM00220">
    <property type="entry name" value="S_TKc"/>
    <property type="match status" value="2"/>
</dbReference>
<feature type="domain" description="Protein kinase" evidence="23">
    <location>
        <begin position="1714"/>
        <end position="2000"/>
    </location>
</feature>
<feature type="region of interest" description="Disordered" evidence="21">
    <location>
        <begin position="2007"/>
        <end position="2030"/>
    </location>
</feature>
<dbReference type="SUPFAM" id="SSF51110">
    <property type="entry name" value="alpha-D-mannose-specific plant lectins"/>
    <property type="match status" value="2"/>
</dbReference>
<dbReference type="PROSITE" id="PS50927">
    <property type="entry name" value="BULB_LECTIN"/>
    <property type="match status" value="2"/>
</dbReference>
<keyword evidence="6" id="KW-0808">Transferase</keyword>
<evidence type="ECO:0000256" key="17">
    <source>
        <dbReference type="ARBA" id="ARBA00023180"/>
    </source>
</evidence>
<dbReference type="PROSITE" id="PS00108">
    <property type="entry name" value="PROTEIN_KINASE_ST"/>
    <property type="match status" value="2"/>
</dbReference>
<dbReference type="GO" id="GO:0004674">
    <property type="term" value="F:protein serine/threonine kinase activity"/>
    <property type="evidence" value="ECO:0007669"/>
    <property type="project" value="UniProtKB-KW"/>
</dbReference>
<gene>
    <name evidence="27" type="ORF">EPI10_004908</name>
</gene>
<keyword evidence="14 22" id="KW-0472">Membrane</keyword>
<protein>
    <recommendedName>
        <fullName evidence="2">non-specific serine/threonine protein kinase</fullName>
        <ecNumber evidence="2">2.7.11.1</ecNumber>
    </recommendedName>
</protein>
<evidence type="ECO:0000256" key="13">
    <source>
        <dbReference type="ARBA" id="ARBA00022989"/>
    </source>
</evidence>
<dbReference type="Pfam" id="PF07714">
    <property type="entry name" value="PK_Tyr_Ser-Thr"/>
    <property type="match status" value="2"/>
</dbReference>
<evidence type="ECO:0000256" key="18">
    <source>
        <dbReference type="ARBA" id="ARBA00047899"/>
    </source>
</evidence>
<dbReference type="FunFam" id="1.10.510.10:FF:000060">
    <property type="entry name" value="G-type lectin S-receptor-like serine/threonine-protein kinase"/>
    <property type="match status" value="2"/>
</dbReference>
<dbReference type="InterPro" id="IPR008271">
    <property type="entry name" value="Ser/Thr_kinase_AS"/>
</dbReference>
<dbReference type="InterPro" id="IPR003609">
    <property type="entry name" value="Pan_app"/>
</dbReference>
<dbReference type="OrthoDB" id="1741851at2759"/>
<keyword evidence="7 22" id="KW-0812">Transmembrane</keyword>
<dbReference type="Pfam" id="PF01453">
    <property type="entry name" value="B_lectin"/>
    <property type="match status" value="2"/>
</dbReference>
<feature type="domain" description="Protein kinase" evidence="23">
    <location>
        <begin position="745"/>
        <end position="1037"/>
    </location>
</feature>
<dbReference type="GO" id="GO:0005524">
    <property type="term" value="F:ATP binding"/>
    <property type="evidence" value="ECO:0007669"/>
    <property type="project" value="UniProtKB-KW"/>
</dbReference>
<dbReference type="InterPro" id="IPR000719">
    <property type="entry name" value="Prot_kinase_dom"/>
</dbReference>
<dbReference type="Pfam" id="PF13947">
    <property type="entry name" value="GUB_WAK_bind"/>
    <property type="match status" value="1"/>
</dbReference>
<evidence type="ECO:0000256" key="22">
    <source>
        <dbReference type="SAM" id="Phobius"/>
    </source>
</evidence>
<dbReference type="Proteomes" id="UP000325315">
    <property type="component" value="Unassembled WGS sequence"/>
</dbReference>
<comment type="caution">
    <text evidence="27">The sequence shown here is derived from an EMBL/GenBank/DDBJ whole genome shotgun (WGS) entry which is preliminary data.</text>
</comment>
<evidence type="ECO:0000256" key="9">
    <source>
        <dbReference type="ARBA" id="ARBA00022734"/>
    </source>
</evidence>
<evidence type="ECO:0000256" key="3">
    <source>
        <dbReference type="ARBA" id="ARBA00022475"/>
    </source>
</evidence>
<keyword evidence="28" id="KW-1185">Reference proteome</keyword>
<evidence type="ECO:0000313" key="28">
    <source>
        <dbReference type="Proteomes" id="UP000325315"/>
    </source>
</evidence>
<dbReference type="FunFam" id="3.30.200.20:FF:000330">
    <property type="entry name" value="G-type lectin S-receptor-like serine/threonine-protein kinase At4g03230"/>
    <property type="match status" value="2"/>
</dbReference>
<sequence>MRNIQRSLYCAMASLSGSKRVFSLFFISNSANRMFFHSFSLCALLYFCLDCCFARDTITFDNPLNSSKGPLISAGEKFALGFFTPSNGSSYVGIWYYNGLEPSTIVWVANRDEPVSNSTTWVFGIGDDGNLMLSDKRNRQNNLTALVGISSPSTRSLKLLDSGNLILSEGLDNFSARVVWQSFHYPTDTFLPGMKINKLELTSWKSLLDPASGRFSFRQDADRKDQYIITNNKLLPYWKSGLSRTSIGDDEIPPLVSLMLLNTSYSKTGASCSMLFNLKGNCSDRQTRNQSHDYNNTRLVMGSDGKLRFFTRDNQTDKWSLTWWEPRDRCSVFDACDKFGSCNNKNRVPCKCLPGFKPQSQENWNKGDFSEGCIREYPVCGQHSKEFLKLSMMKVQKAYSEFDVNDTDECRDKCLETCHCQAYSFAEKETYLRSSEGNLTCSIWTDDLKNSQESYANGGIDLYLRVHLSAKPIFTIATSGNTTCRPCGTNIIPYPLSTGPSCGDLKYFKFNCHTENDTGLVSFNANGQTYRVSSINQETQSFSIQVEKCRPGDSKEKLLRLPRLSPFSVSGCNVYVAQNNFSADSFGENKRFYEVELRWKPPPEPICRSFKDCNDWPNSSCKVADDGKKRCTCNPPFLWNSSKVSCSAEATLQQRPGPLEKKTPAYLIILGVTTAMLFILCVAFAWNHKRRRMPNRQGNLEFSLYGSARRVLDFINSDDFKEDDKEDIDVPYFNLESILVATDNFAEANKLGQGGFGPVYKGKFPRGQEIAIKRLSRGSGQGLEEFKNEVFLIAKLQHRNLVRLLGYCVKGYEKMLIYEYMPNKSLDSFIFVSLRILKSGMITLQDRSRCVLLDWEKRFDIILGIARGLLYLHHDSRLRIIHRDLKTSNILLDEEMNPKISDFGLAKIFGGKQIEASTERVVGTYGYMSPEYALDGFFSIKSDVFSFGVVLLETISGKRNTGFYQAEQPLSLLGYAWKLWKEGRALDLAEQSLRQSCNAYEYIRCLNVGLLCVQEDPDDRPAMSNVLFMLGIKTPSLPIPKRPAYVVRRSLLSSASSSGLHILSVILSSLHGCSARDTITVKSSVVDGQTLVSAENRFELGFFGPSRSSIVKRYVGIWYTSNPKTVVWVANRETPLSDKSGVLQIADGCLKLSDKKRKVYWYTEPQYKRLNIMAKLNDTGNLILYDVDGLKRKLWQSFEHPTDTFLFGMKKDENLVLTSWTSEDDPAPGNFMFKQDPQANRLLVMNKSITYWRSWRESGKIFELVNNLIIKEDDTQVHKNERMVMNFTGELQYWKFDWGMKDWSLRWWEPKDRCSRYNYCGNFGSCNINSTLPCKCLPGFKPKISEKWNAGKFEDGCSRISTSYGTDFLSLKRMKLEYPESSYIIKNEEECRQECLITSQCQAYTVNASNNDRQLSCLTWTEELKSIQEDQDDGYDLYVRVPVSDIALIFRSCLTCGTNLVPYPLSTGPNCGDPVYYSFDCDMDTDQLSFMTPSGNYTVTHVDPKASIFDIEMQAKEAVNCHAMHSSGSKILQLNRSSPFNVTSSCSSNFTNDSPLKSIIEVKITWKPPLEPTCNSYADCKEWPHSTCNITGTRQKRCLCNSAFRWDGLGLTCTPGATGQQRDSFNKSKSIPLFLIVSLPIVMALLCAILSIYLWRKKMAKKRAKQRKAHLHRYDTERGVKELMESSHLEGKDWTGIDVPFFDFESILAATDNFSDENKLGKGGFGPVYKGKFPGGQEIAIKRLASVSGQGLDEFKNEVVLIAKLQHRNLVRLLGYCIKGEEKILLYEYMPNKSLDSFIFDESLSQQLEWGTRFNIILGVARGLLYLHQDSRLRIIHRDLKTSNILLDEEMNPKISDFGLARMVQGKQTEGSTLRVIGTYGYMAPEYAIDGVFSVKSDVFSFGVVVLEIISGKKNMRFYYVENTPSLIAYAWRLWQEGKALDLMDSTLRSSCNASEVLRCVHVGLLCVQEEPSERPTMSNVVVLLGSETASLPIPKQPAFVTRTTLSSTASMSSKAESNTEITPTLDDGR</sequence>
<evidence type="ECO:0000256" key="11">
    <source>
        <dbReference type="ARBA" id="ARBA00022777"/>
    </source>
</evidence>
<evidence type="ECO:0000256" key="1">
    <source>
        <dbReference type="ARBA" id="ARBA00004251"/>
    </source>
</evidence>
<comment type="catalytic activity">
    <reaction evidence="18">
        <text>L-threonyl-[protein] + ATP = O-phospho-L-threonyl-[protein] + ADP + H(+)</text>
        <dbReference type="Rhea" id="RHEA:46608"/>
        <dbReference type="Rhea" id="RHEA-COMP:11060"/>
        <dbReference type="Rhea" id="RHEA-COMP:11605"/>
        <dbReference type="ChEBI" id="CHEBI:15378"/>
        <dbReference type="ChEBI" id="CHEBI:30013"/>
        <dbReference type="ChEBI" id="CHEBI:30616"/>
        <dbReference type="ChEBI" id="CHEBI:61977"/>
        <dbReference type="ChEBI" id="CHEBI:456216"/>
        <dbReference type="EC" id="2.7.11.1"/>
    </reaction>
</comment>
<dbReference type="PROSITE" id="PS50011">
    <property type="entry name" value="PROTEIN_KINASE_DOM"/>
    <property type="match status" value="2"/>
</dbReference>
<evidence type="ECO:0000256" key="19">
    <source>
        <dbReference type="ARBA" id="ARBA00048679"/>
    </source>
</evidence>
<feature type="domain" description="Apple" evidence="26">
    <location>
        <begin position="380"/>
        <end position="467"/>
    </location>
</feature>
<dbReference type="InterPro" id="IPR001480">
    <property type="entry name" value="Bulb-type_lectin_dom"/>
</dbReference>
<feature type="transmembrane region" description="Helical" evidence="22">
    <location>
        <begin position="1631"/>
        <end position="1655"/>
    </location>
</feature>
<evidence type="ECO:0000256" key="7">
    <source>
        <dbReference type="ARBA" id="ARBA00022692"/>
    </source>
</evidence>
<evidence type="ECO:0000256" key="8">
    <source>
        <dbReference type="ARBA" id="ARBA00022729"/>
    </source>
</evidence>
<dbReference type="CDD" id="cd14066">
    <property type="entry name" value="STKc_IRAK"/>
    <property type="match status" value="2"/>
</dbReference>
<evidence type="ECO:0000256" key="6">
    <source>
        <dbReference type="ARBA" id="ARBA00022679"/>
    </source>
</evidence>
<keyword evidence="10" id="KW-0547">Nucleotide-binding</keyword>
<keyword evidence="3" id="KW-1003">Cell membrane</keyword>
<evidence type="ECO:0000256" key="15">
    <source>
        <dbReference type="ARBA" id="ARBA00023157"/>
    </source>
</evidence>
<keyword evidence="9 27" id="KW-0430">Lectin</keyword>
<evidence type="ECO:0000256" key="21">
    <source>
        <dbReference type="SAM" id="MobiDB-lite"/>
    </source>
</evidence>
<evidence type="ECO:0000256" key="20">
    <source>
        <dbReference type="PROSITE-ProRule" id="PRU00076"/>
    </source>
</evidence>
<evidence type="ECO:0000256" key="2">
    <source>
        <dbReference type="ARBA" id="ARBA00012513"/>
    </source>
</evidence>
<comment type="caution">
    <text evidence="20">Lacks conserved residue(s) required for the propagation of feature annotation.</text>
</comment>
<evidence type="ECO:0000256" key="5">
    <source>
        <dbReference type="ARBA" id="ARBA00022553"/>
    </source>
</evidence>
<dbReference type="CDD" id="cd01098">
    <property type="entry name" value="PAN_AP_plant"/>
    <property type="match status" value="2"/>
</dbReference>
<proteinExistence type="predicted"/>
<dbReference type="FunFam" id="2.90.10.10:FF:000009">
    <property type="entry name" value="Receptor-like serine/threonine-protein kinase SD1-8"/>
    <property type="match status" value="1"/>
</dbReference>
<dbReference type="GO" id="GO:0048544">
    <property type="term" value="P:recognition of pollen"/>
    <property type="evidence" value="ECO:0007669"/>
    <property type="project" value="InterPro"/>
</dbReference>
<keyword evidence="12" id="KW-0067">ATP-binding</keyword>
<evidence type="ECO:0000256" key="16">
    <source>
        <dbReference type="ARBA" id="ARBA00023170"/>
    </source>
</evidence>
<keyword evidence="11 27" id="KW-0418">Kinase</keyword>
<keyword evidence="16 27" id="KW-0675">Receptor</keyword>
<dbReference type="SMART" id="SM00473">
    <property type="entry name" value="PAN_AP"/>
    <property type="match status" value="2"/>
</dbReference>
<feature type="domain" description="Bulb-type lectin" evidence="25">
    <location>
        <begin position="1076"/>
        <end position="1197"/>
    </location>
</feature>
<dbReference type="Gene3D" id="2.90.10.10">
    <property type="entry name" value="Bulb-type lectin domain"/>
    <property type="match status" value="2"/>
</dbReference>
<evidence type="ECO:0000259" key="23">
    <source>
        <dbReference type="PROSITE" id="PS50011"/>
    </source>
</evidence>
<dbReference type="SMART" id="SM00108">
    <property type="entry name" value="B_lectin"/>
    <property type="match status" value="2"/>
</dbReference>
<dbReference type="InterPro" id="IPR000858">
    <property type="entry name" value="S_locus_glycoprot_dom"/>
</dbReference>
<dbReference type="Pfam" id="PF00954">
    <property type="entry name" value="S_locus_glycop"/>
    <property type="match status" value="2"/>
</dbReference>
<feature type="domain" description="EGF-like" evidence="24">
    <location>
        <begin position="1310"/>
        <end position="1346"/>
    </location>
</feature>
<evidence type="ECO:0000256" key="10">
    <source>
        <dbReference type="ARBA" id="ARBA00022741"/>
    </source>
</evidence>